<dbReference type="OrthoDB" id="9792935at2"/>
<dbReference type="InterPro" id="IPR051317">
    <property type="entry name" value="Gfo/Idh/MocA_oxidoreduct"/>
</dbReference>
<dbReference type="RefSeq" id="WP_050519900.1">
    <property type="nucleotide sequence ID" value="NZ_FOCO01000034.1"/>
</dbReference>
<dbReference type="Pfam" id="PF22725">
    <property type="entry name" value="GFO_IDH_MocA_C3"/>
    <property type="match status" value="1"/>
</dbReference>
<evidence type="ECO:0000259" key="2">
    <source>
        <dbReference type="Pfam" id="PF22725"/>
    </source>
</evidence>
<dbReference type="Gene3D" id="3.30.360.10">
    <property type="entry name" value="Dihydrodipicolinate Reductase, domain 2"/>
    <property type="match status" value="1"/>
</dbReference>
<reference evidence="3 4" key="1">
    <citation type="submission" date="2016-10" db="EMBL/GenBank/DDBJ databases">
        <authorList>
            <person name="de Groot N.N."/>
        </authorList>
    </citation>
    <scope>NUCLEOTIDE SEQUENCE [LARGE SCALE GENOMIC DNA]</scope>
    <source>
        <strain evidence="3 4">CGMCC 1.10836</strain>
    </source>
</reference>
<dbReference type="InterPro" id="IPR036291">
    <property type="entry name" value="NAD(P)-bd_dom_sf"/>
</dbReference>
<dbReference type="EMBL" id="FOCO01000034">
    <property type="protein sequence ID" value="SEN95398.1"/>
    <property type="molecule type" value="Genomic_DNA"/>
</dbReference>
<dbReference type="AlphaFoldDB" id="A0A1H8KSK8"/>
<protein>
    <submittedName>
        <fullName evidence="3">Predicted dehydrogenase</fullName>
    </submittedName>
</protein>
<feature type="domain" description="Gfo/Idh/MocA-like oxidoreductase N-terminal" evidence="1">
    <location>
        <begin position="5"/>
        <end position="115"/>
    </location>
</feature>
<dbReference type="STRING" id="1077947.SAMN05216227_103417"/>
<proteinExistence type="predicted"/>
<evidence type="ECO:0000313" key="3">
    <source>
        <dbReference type="EMBL" id="SEN95398.1"/>
    </source>
</evidence>
<dbReference type="GO" id="GO:0000166">
    <property type="term" value="F:nucleotide binding"/>
    <property type="evidence" value="ECO:0007669"/>
    <property type="project" value="InterPro"/>
</dbReference>
<evidence type="ECO:0000313" key="4">
    <source>
        <dbReference type="Proteomes" id="UP000183002"/>
    </source>
</evidence>
<accession>A0A1H8KSK8</accession>
<dbReference type="Pfam" id="PF01408">
    <property type="entry name" value="GFO_IDH_MocA"/>
    <property type="match status" value="1"/>
</dbReference>
<dbReference type="Proteomes" id="UP000183002">
    <property type="component" value="Unassembled WGS sequence"/>
</dbReference>
<keyword evidence="4" id="KW-1185">Reference proteome</keyword>
<dbReference type="InterPro" id="IPR055170">
    <property type="entry name" value="GFO_IDH_MocA-like_dom"/>
</dbReference>
<name>A0A1H8KSK8_9RHOB</name>
<dbReference type="SUPFAM" id="SSF51735">
    <property type="entry name" value="NAD(P)-binding Rossmann-fold domains"/>
    <property type="match status" value="1"/>
</dbReference>
<feature type="domain" description="GFO/IDH/MocA-like oxidoreductase" evidence="2">
    <location>
        <begin position="127"/>
        <end position="256"/>
    </location>
</feature>
<dbReference type="SUPFAM" id="SSF55347">
    <property type="entry name" value="Glyceraldehyde-3-phosphate dehydrogenase-like, C-terminal domain"/>
    <property type="match status" value="1"/>
</dbReference>
<evidence type="ECO:0000259" key="1">
    <source>
        <dbReference type="Pfam" id="PF01408"/>
    </source>
</evidence>
<organism evidence="3 4">
    <name type="scientific">Pseudorhodobacter antarcticus</name>
    <dbReference type="NCBI Taxonomy" id="1077947"/>
    <lineage>
        <taxon>Bacteria</taxon>
        <taxon>Pseudomonadati</taxon>
        <taxon>Pseudomonadota</taxon>
        <taxon>Alphaproteobacteria</taxon>
        <taxon>Rhodobacterales</taxon>
        <taxon>Paracoccaceae</taxon>
        <taxon>Pseudorhodobacter</taxon>
    </lineage>
</organism>
<gene>
    <name evidence="3" type="ORF">SAMN05216227_103417</name>
</gene>
<sequence>MTAPLRIACLGAGYFSQFHIDGWRRIPGTTLVGVADTTLSKAAATGAPAFDSFDALLATKPDIIDIILPPPGHADAIRSALAAKPRAIICQKPFCTSLEQTREITALAMAAKIPLIVHENFRFQPWYRAIKQALDAGRIGTPLQATFRLRPGDGQGPHAYLARQPYFQQMPRFLIHETGVHWIDTFRYLFGNPSHVYADLRRVNPVISGEDAGFVTFDHPNGLRALFDANRHLDHAADNPRRTMGEALIEGTDGTLDLAGDGAVWHRAFGSQTRSEILPPDTHAGFGGDYTRALQNHVVSALLTGSVLENQAHDYLRVIYIEQAVYLSAATGRKLEI</sequence>
<dbReference type="Gene3D" id="3.40.50.720">
    <property type="entry name" value="NAD(P)-binding Rossmann-like Domain"/>
    <property type="match status" value="1"/>
</dbReference>
<dbReference type="PANTHER" id="PTHR43708">
    <property type="entry name" value="CONSERVED EXPRESSED OXIDOREDUCTASE (EUROFUNG)"/>
    <property type="match status" value="1"/>
</dbReference>
<dbReference type="InterPro" id="IPR000683">
    <property type="entry name" value="Gfo/Idh/MocA-like_OxRdtase_N"/>
</dbReference>
<dbReference type="PANTHER" id="PTHR43708:SF8">
    <property type="entry name" value="OXIDOREDUCTASE"/>
    <property type="match status" value="1"/>
</dbReference>